<dbReference type="OrthoDB" id="6993at10239"/>
<dbReference type="RefSeq" id="YP_004322259.1">
    <property type="nucleotide sequence ID" value="NC_015279.1"/>
</dbReference>
<reference evidence="1 2" key="1">
    <citation type="journal article" date="2010" name="Environ. Microbiol.">
        <title>Genomic analysis of oceanic cyanobacterial myoviruses compared with T4-like myoviruses from diverse hosts and environments.</title>
        <authorList>
            <person name="Sullivan M.B."/>
            <person name="Huang K.H."/>
            <person name="Ignacio-Espinoza J.C."/>
            <person name="Berlin A.M."/>
            <person name="Kelly L."/>
            <person name="Weigele P.R."/>
            <person name="DeFrancesco A.S."/>
            <person name="Kern S.E."/>
            <person name="Thompson L.R."/>
            <person name="Young S."/>
            <person name="Yandava C."/>
            <person name="Fu R."/>
            <person name="Krastins B."/>
            <person name="Chase M."/>
            <person name="Sarracino D."/>
            <person name="Osburne M.S."/>
            <person name="Henn M.R."/>
            <person name="Chisholm S.W."/>
        </authorList>
    </citation>
    <scope>NUCLEOTIDE SEQUENCE [LARGE SCALE GENOMIC DNA]</scope>
    <source>
        <strain evidence="1">8017-1</strain>
    </source>
</reference>
<protein>
    <submittedName>
        <fullName evidence="1">Neck protein</fullName>
    </submittedName>
</protein>
<dbReference type="KEGG" id="vg:10326735"/>
<dbReference type="Proteomes" id="UP000006524">
    <property type="component" value="Segment"/>
</dbReference>
<name>E3SIZ7_9CAUD</name>
<proteinExistence type="predicted"/>
<dbReference type="EMBL" id="GU071095">
    <property type="protein sequence ID" value="ADO97445.1"/>
    <property type="molecule type" value="Genomic_DNA"/>
</dbReference>
<evidence type="ECO:0000313" key="2">
    <source>
        <dbReference type="Proteomes" id="UP000006524"/>
    </source>
</evidence>
<sequence length="281" mass="32659">MAQPASRSDLINYCKRQLGAPVLEINVADEQIDDLIDDALQYFHERHFDGVTQTLLKYKITEADINRGRTRGNNKAVGIVTTTADATIDGSSVTFSFEENSNYLQVPPEVIGITKIFKYDGSQTVTNNMFSVKYQMFLNDIYYYGSTELLTYSMTKRYLEDMDFLLNTQKQIRFNQRQNRLYLDVDWGDVTQDDYLIIDCYRLLNPNDYTRVWNDSFLKRYVTQLIKRQWGQNLMKFQGVKLPGGVELNGRQIYDDAQKELDAIREVMSNTYELPPLDMIG</sequence>
<organism evidence="1 2">
    <name type="scientific">Synechococcus phage S-SM2</name>
    <dbReference type="NCBI Taxonomy" id="444860"/>
    <lineage>
        <taxon>Viruses</taxon>
        <taxon>Duplodnaviria</taxon>
        <taxon>Heunggongvirae</taxon>
        <taxon>Uroviricota</taxon>
        <taxon>Caudoviricetes</taxon>
        <taxon>Pantevenvirales</taxon>
        <taxon>Kyanoviridae</taxon>
        <taxon>Nilusvirus</taxon>
        <taxon>Nilusvirus ssm2</taxon>
    </lineage>
</organism>
<dbReference type="GeneID" id="10326735"/>
<keyword evidence="2" id="KW-1185">Reference proteome</keyword>
<gene>
    <name evidence="1" type="primary">gp13</name>
    <name evidence="1" type="ORF">SSM2_103</name>
</gene>
<evidence type="ECO:0000313" key="1">
    <source>
        <dbReference type="EMBL" id="ADO97445.1"/>
    </source>
</evidence>
<accession>E3SIZ7</accession>